<organism evidence="2 3">
    <name type="scientific">Pseudomonas poae</name>
    <dbReference type="NCBI Taxonomy" id="200451"/>
    <lineage>
        <taxon>Bacteria</taxon>
        <taxon>Pseudomonadati</taxon>
        <taxon>Pseudomonadota</taxon>
        <taxon>Gammaproteobacteria</taxon>
        <taxon>Pseudomonadales</taxon>
        <taxon>Pseudomonadaceae</taxon>
        <taxon>Pseudomonas</taxon>
    </lineage>
</organism>
<evidence type="ECO:0000313" key="2">
    <source>
        <dbReference type="EMBL" id="QOQ76714.1"/>
    </source>
</evidence>
<dbReference type="AlphaFoldDB" id="A0A7M1KKS3"/>
<dbReference type="RefSeq" id="WP_197627655.1">
    <property type="nucleotide sequence ID" value="NZ_CP063073.1"/>
</dbReference>
<dbReference type="InterPro" id="IPR031613">
    <property type="entry name" value="HrpK"/>
</dbReference>
<evidence type="ECO:0008006" key="4">
    <source>
        <dbReference type="Google" id="ProtNLM"/>
    </source>
</evidence>
<evidence type="ECO:0000256" key="1">
    <source>
        <dbReference type="SAM" id="MobiDB-lite"/>
    </source>
</evidence>
<evidence type="ECO:0000313" key="3">
    <source>
        <dbReference type="Proteomes" id="UP000594923"/>
    </source>
</evidence>
<name>A0A7M1KKS3_9PSED</name>
<proteinExistence type="predicted"/>
<protein>
    <recommendedName>
        <fullName evidence="4">Type III effector HrpK</fullName>
    </recommendedName>
</protein>
<dbReference type="Proteomes" id="UP000594923">
    <property type="component" value="Chromosome"/>
</dbReference>
<reference evidence="2 3" key="1">
    <citation type="submission" date="2020-10" db="EMBL/GenBank/DDBJ databases">
        <title>High quality whole genome sequence of Pseudomonas poae PMA22.</title>
        <authorList>
            <person name="Hernandez J.G."/>
            <person name="Rodriguez P."/>
            <person name="Cuevas C."/>
            <person name="de la Calle F."/>
            <person name="Galan B."/>
            <person name="Garcia J.L."/>
        </authorList>
    </citation>
    <scope>NUCLEOTIDE SEQUENCE [LARGE SCALE GENOMIC DNA]</scope>
    <source>
        <strain evidence="2 3">PMA22</strain>
    </source>
</reference>
<gene>
    <name evidence="2" type="ORF">IMF22_06630</name>
</gene>
<dbReference type="EMBL" id="CP063073">
    <property type="protein sequence ID" value="QOQ76714.1"/>
    <property type="molecule type" value="Genomic_DNA"/>
</dbReference>
<sequence>MPAIPSSRDPAETPGTDGAQKKFETALFTAVNQPTFDPSNIRGPSIPLPYQNVQAPVNNTITYTPLGSDKPVTLKQIDNPRLFETLVDQYNRQQNDASFEKKLADSKAAGYTEADAGTVAPGLGNYTAIGSPTELGPGLIRYETASGDKVVVSQKETPQLFDQVSGDFTKLSAINASGAEGYRLAGPNESIDPAASIGPPEEVGPGLIRYQTASGDKVIVSQDITPALYDQVAKLYAGTTGAAGASDTSWIDNSSFGVSGAKDWGTITGNTSGTPTKEELDLNRPRAAAQLLSQNWDAWGLHGAPIDFANPPTTLPPEAQAVLKYVASSPNLMAALDSGGRGKADNVITHSDVDHFIDNANKDLGAASKSFGSFMGSKPGDLATANAKSAAIVMANESLVASSGTVMRPGDNQRSNDGMIRPDNLEALGSDSALSNELTGAAAMWSKPGMFHALETGGDNPATGKSDTIGTRDNIGAWLEKQAPKTDSDTLTFLDGAATRDAVAGVDTSKLTADILANPQNYSGEQKAAVMVQLTDAQTRLLVSDYVGNDGLMDKYTSPKWGLNPNEDKIKAQLQSGIETLSADPDVQAFLQNNRGPALSDIVGSDPTMKVAMQNYVADGIESGKNLNDNLNAKDQNGKQIDMGMGLQNAANDATIANLALGGNGHVDLSKIAANAGQSDAIQSYYKNQLVTGKAFTDAVAGGMDPTVAASSFAASTASAQAFLGDKATADDAATLQVNFNENLSDALLGGATTDTLNVTLGDGKGNFDEAKVTAAINDAQQKDPQMFVTSDGGKIDPAQVVSMLRSVWDIGRQGNKIADALPKAIEGMKFGDVSPAFKQGLLHIGSAVLMSGVLMARSANGSNTPVADANRVSAGLQFAGLLLEGGTKYAKEAGYGVTWVNRPDGGTIGDFPGKVPVGKGPLSAQQIADIGAAGKIIGSAGGIIGGVIGIIGGVDSLKKGDYLTGSFSVATGVLGTGAAVAGLVEAGAGLYGATEIGAVAGTISGILGGATAILGGIGSAFLPFALADAHGKAQDAFYGQLTPVLQQYGLTGGPTMDGDYPADPIPAINT</sequence>
<feature type="region of interest" description="Disordered" evidence="1">
    <location>
        <begin position="1"/>
        <end position="23"/>
    </location>
</feature>
<accession>A0A7M1KKS3</accession>
<dbReference type="Pfam" id="PF16937">
    <property type="entry name" value="T3SS_HrpK1"/>
    <property type="match status" value="1"/>
</dbReference>